<dbReference type="OMA" id="TWMIASK"/>
<keyword evidence="4" id="KW-1185">Reference proteome</keyword>
<dbReference type="EMBL" id="KZ107857">
    <property type="protein sequence ID" value="OSS44426.1"/>
    <property type="molecule type" value="Genomic_DNA"/>
</dbReference>
<organism evidence="3 4">
    <name type="scientific">Epicoccum nigrum</name>
    <name type="common">Soil fungus</name>
    <name type="synonym">Epicoccum purpurascens</name>
    <dbReference type="NCBI Taxonomy" id="105696"/>
    <lineage>
        <taxon>Eukaryota</taxon>
        <taxon>Fungi</taxon>
        <taxon>Dikarya</taxon>
        <taxon>Ascomycota</taxon>
        <taxon>Pezizomycotina</taxon>
        <taxon>Dothideomycetes</taxon>
        <taxon>Pleosporomycetidae</taxon>
        <taxon>Pleosporales</taxon>
        <taxon>Pleosporineae</taxon>
        <taxon>Didymellaceae</taxon>
        <taxon>Epicoccum</taxon>
    </lineage>
</organism>
<dbReference type="InParanoid" id="A0A1Y2LKG9"/>
<feature type="transmembrane region" description="Helical" evidence="2">
    <location>
        <begin position="76"/>
        <end position="95"/>
    </location>
</feature>
<evidence type="ECO:0000313" key="4">
    <source>
        <dbReference type="Proteomes" id="UP000193240"/>
    </source>
</evidence>
<keyword evidence="2" id="KW-0472">Membrane</keyword>
<feature type="transmembrane region" description="Helical" evidence="2">
    <location>
        <begin position="130"/>
        <end position="158"/>
    </location>
</feature>
<keyword evidence="2" id="KW-1133">Transmembrane helix</keyword>
<accession>A0A1Y2LKG9</accession>
<feature type="region of interest" description="Disordered" evidence="1">
    <location>
        <begin position="168"/>
        <end position="251"/>
    </location>
</feature>
<dbReference type="PANTHER" id="PTHR37451">
    <property type="entry name" value="MARVEL DOMAIN"/>
    <property type="match status" value="1"/>
</dbReference>
<evidence type="ECO:0000256" key="1">
    <source>
        <dbReference type="SAM" id="MobiDB-lite"/>
    </source>
</evidence>
<name>A0A1Y2LKG9_EPING</name>
<dbReference type="Proteomes" id="UP000193240">
    <property type="component" value="Unassembled WGS sequence"/>
</dbReference>
<feature type="transmembrane region" description="Helical" evidence="2">
    <location>
        <begin position="44"/>
        <end position="64"/>
    </location>
</feature>
<sequence length="251" mass="27086">MEGAGAQQRNMRFPTLMAHVAQIVVAVAILGLAAYGVDYIKYDVLIYSVTVCACSLLASTWMIASKTVVRKYDNKWVSVGLHAWMNVFWIVNLGLTASLAKEWSPQCSIDEMADKICSTYITKRDTTFKVFFGALVGSASLIGVQVLLWLGTTALLALDLKQRRSTVSQAPEGGSAPRFSADSQGTAGSFEKKPNVFDTVSPAPVRDHASPVLPPASPDIEAEQIVPFRPSTEGALPTRLTNPEPAKSLPQ</sequence>
<reference evidence="3 4" key="1">
    <citation type="journal article" date="2017" name="Genome Announc.">
        <title>Genome sequence of the saprophytic ascomycete Epicoccum nigrum ICMP 19927 strain isolated from New Zealand.</title>
        <authorList>
            <person name="Fokin M."/>
            <person name="Fleetwood D."/>
            <person name="Weir B.S."/>
            <person name="Villas-Boas S.G."/>
        </authorList>
    </citation>
    <scope>NUCLEOTIDE SEQUENCE [LARGE SCALE GENOMIC DNA]</scope>
    <source>
        <strain evidence="3 4">ICMP 19927</strain>
    </source>
</reference>
<keyword evidence="2" id="KW-0812">Transmembrane</keyword>
<protein>
    <recommendedName>
        <fullName evidence="5">MARVEL domain-containing protein</fullName>
    </recommendedName>
</protein>
<gene>
    <name evidence="3" type="ORF">B5807_10783</name>
</gene>
<feature type="transmembrane region" description="Helical" evidence="2">
    <location>
        <begin position="16"/>
        <end position="38"/>
    </location>
</feature>
<proteinExistence type="predicted"/>
<evidence type="ECO:0000256" key="2">
    <source>
        <dbReference type="SAM" id="Phobius"/>
    </source>
</evidence>
<dbReference type="AlphaFoldDB" id="A0A1Y2LKG9"/>
<dbReference type="PANTHER" id="PTHR37451:SF3">
    <property type="entry name" value="MARVEL DOMAIN-CONTAINING PROTEIN"/>
    <property type="match status" value="1"/>
</dbReference>
<evidence type="ECO:0000313" key="3">
    <source>
        <dbReference type="EMBL" id="OSS44426.1"/>
    </source>
</evidence>
<dbReference type="STRING" id="105696.A0A1Y2LKG9"/>
<evidence type="ECO:0008006" key="5">
    <source>
        <dbReference type="Google" id="ProtNLM"/>
    </source>
</evidence>